<feature type="region of interest" description="Disordered" evidence="14">
    <location>
        <begin position="1"/>
        <end position="27"/>
    </location>
</feature>
<dbReference type="InterPro" id="IPR013783">
    <property type="entry name" value="Ig-like_fold"/>
</dbReference>
<feature type="transmembrane region" description="Helical" evidence="15">
    <location>
        <begin position="35"/>
        <end position="58"/>
    </location>
</feature>
<evidence type="ECO:0000256" key="13">
    <source>
        <dbReference type="ARBA" id="ARBA00049902"/>
    </source>
</evidence>
<dbReference type="Gene3D" id="1.10.3810.10">
    <property type="entry name" value="Biosynthetic peptidoglycan transglycosylase-like"/>
    <property type="match status" value="1"/>
</dbReference>
<dbReference type="GO" id="GO:0030288">
    <property type="term" value="C:outer membrane-bounded periplasmic space"/>
    <property type="evidence" value="ECO:0007669"/>
    <property type="project" value="TreeGrafter"/>
</dbReference>
<dbReference type="GO" id="GO:0009002">
    <property type="term" value="F:serine-type D-Ala-D-Ala carboxypeptidase activity"/>
    <property type="evidence" value="ECO:0007669"/>
    <property type="project" value="UniProtKB-EC"/>
</dbReference>
<evidence type="ECO:0000313" key="17">
    <source>
        <dbReference type="EMBL" id="QKS71133.1"/>
    </source>
</evidence>
<dbReference type="InterPro" id="IPR012338">
    <property type="entry name" value="Beta-lactam/transpept-like"/>
</dbReference>
<gene>
    <name evidence="17" type="ORF">FLK61_30935</name>
</gene>
<keyword evidence="11" id="KW-0961">Cell wall biogenesis/degradation</keyword>
<dbReference type="Pfam" id="PF00905">
    <property type="entry name" value="Transpeptidase"/>
    <property type="match status" value="1"/>
</dbReference>
<keyword evidence="9" id="KW-0573">Peptidoglycan synthesis</keyword>
<feature type="region of interest" description="Disordered" evidence="14">
    <location>
        <begin position="772"/>
        <end position="920"/>
    </location>
</feature>
<dbReference type="InterPro" id="IPR001264">
    <property type="entry name" value="Glyco_trans_51"/>
</dbReference>
<feature type="compositionally biased region" description="Low complexity" evidence="14">
    <location>
        <begin position="901"/>
        <end position="920"/>
    </location>
</feature>
<dbReference type="CDD" id="cd00063">
    <property type="entry name" value="FN3"/>
    <property type="match status" value="1"/>
</dbReference>
<keyword evidence="15" id="KW-0472">Membrane</keyword>
<dbReference type="SUPFAM" id="SSF56601">
    <property type="entry name" value="beta-lactamase/transpeptidase-like"/>
    <property type="match status" value="1"/>
</dbReference>
<dbReference type="Gene3D" id="3.40.710.10">
    <property type="entry name" value="DD-peptidase/beta-lactamase superfamily"/>
    <property type="match status" value="1"/>
</dbReference>
<dbReference type="GO" id="GO:0009252">
    <property type="term" value="P:peptidoglycan biosynthetic process"/>
    <property type="evidence" value="ECO:0007669"/>
    <property type="project" value="UniProtKB-KW"/>
</dbReference>
<dbReference type="NCBIfam" id="TIGR02074">
    <property type="entry name" value="PBP_1a_fam"/>
    <property type="match status" value="1"/>
</dbReference>
<dbReference type="Pfam" id="PF00041">
    <property type="entry name" value="fn3"/>
    <property type="match status" value="1"/>
</dbReference>
<evidence type="ECO:0000256" key="9">
    <source>
        <dbReference type="ARBA" id="ARBA00022984"/>
    </source>
</evidence>
<sequence>MSENLSRKARKQTKSKKESGSTKPKKSKKGLVKKLAIALLIMGAVVILAGGITAFAIMRDAPELDREMLQLSQVPQLLDSSDEEFGSIETGETRRSADISDVPDVLKDAVVSIEDVRFYDHFGVDLRRVGGAVLANISNGFGSEGASTITQQVVKNLFFDFDKTITRKLQEQYLAVKLEQQLSKDQILELYLNAIYFSDGRYGVVEAANYYFSKELNELTIEDAALLAGIPQRPNAHNPITNPEQAEARRNVVIDQMVRYEKITAEEGEAAKAVPVADQLDITDRGGNEYQSYIDQVFTEVEEIEGIEWNDIYSGGLKIYTNLDQDLQSHVERVMQTDEFVQFPDEAFQAGITLMDTETGQVRAIGGMRGEAEVQMGFNFATNANRQAGSTSKPIFAYGPAIEQNQWSTGHVIEDEEYFYADNETPVRNFSRTFRGPVSMREALRDSLNVPAVKALDEAGIDAAGDFASGIGIPVDTVQQSYALGSNTVSSYEMAGAYAAFGNGGTYNEPHTVRKIEFPDGQVIEVTPEPEVAMQDYTAFMISDMLKDVLTDGTGTRAAVSGVPIAGKTGSSNFDSETRERLNLSPDANVIPDAWFVGYSTDLTAAVWTGYSNNSDGVIDRDNNEHHISQNLFQSVMEYAHEGLDTADFSQPDSVVAVEVERTTGLLPSEFTPSSEITTEFFVRGTEPTQVSEEFEIDVEPELTGLNADYEEETTSIFASWDFPDELRSDYSFRLEVGTNGSFQEIDTSKDLQYRLTGAEPGVTYTISVTVVSDEDGSEPSSLSVDVTVPEEEPEEEELNEELNEENMEENNEEVPENEGNQNEENQGNEEENPGNTNEPGAGNPGGGNGGGAGNGGSDGGSGNGGNENTPPEETPPPEDEGNASTSDTNEDPEASTSDANNSNVSTSSQNNSNNSTNNE</sequence>
<dbReference type="GO" id="GO:0008658">
    <property type="term" value="F:penicillin binding"/>
    <property type="evidence" value="ECO:0007669"/>
    <property type="project" value="InterPro"/>
</dbReference>
<dbReference type="RefSeq" id="WP_176009169.1">
    <property type="nucleotide sequence ID" value="NZ_CP041372.2"/>
</dbReference>
<keyword evidence="3" id="KW-0121">Carboxypeptidase</keyword>
<dbReference type="GO" id="GO:0071555">
    <property type="term" value="P:cell wall organization"/>
    <property type="evidence" value="ECO:0007669"/>
    <property type="project" value="UniProtKB-KW"/>
</dbReference>
<keyword evidence="4" id="KW-0645">Protease</keyword>
<feature type="compositionally biased region" description="Gly residues" evidence="14">
    <location>
        <begin position="843"/>
        <end position="866"/>
    </location>
</feature>
<keyword evidence="18" id="KW-1185">Reference proteome</keyword>
<keyword evidence="7" id="KW-0378">Hydrolase</keyword>
<dbReference type="Proteomes" id="UP000318138">
    <property type="component" value="Chromosome"/>
</dbReference>
<dbReference type="EMBL" id="CP041372">
    <property type="protein sequence ID" value="QKS71133.1"/>
    <property type="molecule type" value="Genomic_DNA"/>
</dbReference>
<evidence type="ECO:0000256" key="6">
    <source>
        <dbReference type="ARBA" id="ARBA00022679"/>
    </source>
</evidence>
<organism evidence="17 18">
    <name type="scientific">Paenalkalicoccus suaedae</name>
    <dbReference type="NCBI Taxonomy" id="2592382"/>
    <lineage>
        <taxon>Bacteria</taxon>
        <taxon>Bacillati</taxon>
        <taxon>Bacillota</taxon>
        <taxon>Bacilli</taxon>
        <taxon>Bacillales</taxon>
        <taxon>Bacillaceae</taxon>
        <taxon>Paenalkalicoccus</taxon>
    </lineage>
</organism>
<comment type="catalytic activity">
    <reaction evidence="13">
        <text>[GlcNAc-(1-&gt;4)-Mur2Ac(oyl-L-Ala-gamma-D-Glu-L-Lys-D-Ala-D-Ala)](n)-di-trans,octa-cis-undecaprenyl diphosphate + beta-D-GlcNAc-(1-&gt;4)-Mur2Ac(oyl-L-Ala-gamma-D-Glu-L-Lys-D-Ala-D-Ala)-di-trans,octa-cis-undecaprenyl diphosphate = [GlcNAc-(1-&gt;4)-Mur2Ac(oyl-L-Ala-gamma-D-Glu-L-Lys-D-Ala-D-Ala)](n+1)-di-trans,octa-cis-undecaprenyl diphosphate + di-trans,octa-cis-undecaprenyl diphosphate + H(+)</text>
        <dbReference type="Rhea" id="RHEA:23708"/>
        <dbReference type="Rhea" id="RHEA-COMP:9602"/>
        <dbReference type="Rhea" id="RHEA-COMP:9603"/>
        <dbReference type="ChEBI" id="CHEBI:15378"/>
        <dbReference type="ChEBI" id="CHEBI:58405"/>
        <dbReference type="ChEBI" id="CHEBI:60033"/>
        <dbReference type="ChEBI" id="CHEBI:78435"/>
        <dbReference type="EC" id="2.4.99.28"/>
    </reaction>
</comment>
<dbReference type="GO" id="GO:0008955">
    <property type="term" value="F:peptidoglycan glycosyltransferase activity"/>
    <property type="evidence" value="ECO:0007669"/>
    <property type="project" value="UniProtKB-EC"/>
</dbReference>
<keyword evidence="10" id="KW-0511">Multifunctional enzyme</keyword>
<evidence type="ECO:0000256" key="14">
    <source>
        <dbReference type="SAM" id="MobiDB-lite"/>
    </source>
</evidence>
<dbReference type="SUPFAM" id="SSF49265">
    <property type="entry name" value="Fibronectin type III"/>
    <property type="match status" value="1"/>
</dbReference>
<dbReference type="PROSITE" id="PS50853">
    <property type="entry name" value="FN3"/>
    <property type="match status" value="1"/>
</dbReference>
<evidence type="ECO:0000256" key="2">
    <source>
        <dbReference type="ARBA" id="ARBA00007739"/>
    </source>
</evidence>
<dbReference type="PANTHER" id="PTHR32282">
    <property type="entry name" value="BINDING PROTEIN TRANSPEPTIDASE, PUTATIVE-RELATED"/>
    <property type="match status" value="1"/>
</dbReference>
<evidence type="ECO:0000259" key="16">
    <source>
        <dbReference type="PROSITE" id="PS50853"/>
    </source>
</evidence>
<dbReference type="InterPro" id="IPR023346">
    <property type="entry name" value="Lysozyme-like_dom_sf"/>
</dbReference>
<proteinExistence type="inferred from homology"/>
<dbReference type="KEGG" id="psua:FLK61_30935"/>
<dbReference type="AlphaFoldDB" id="A0A859FCQ9"/>
<dbReference type="PANTHER" id="PTHR32282:SF29">
    <property type="entry name" value="PENICILLIN-BINDING PROTEIN 1A"/>
    <property type="match status" value="1"/>
</dbReference>
<dbReference type="Gene3D" id="2.60.40.10">
    <property type="entry name" value="Immunoglobulins"/>
    <property type="match status" value="1"/>
</dbReference>
<feature type="domain" description="Fibronectin type-III" evidence="16">
    <location>
        <begin position="702"/>
        <end position="792"/>
    </location>
</feature>
<dbReference type="GO" id="GO:0008360">
    <property type="term" value="P:regulation of cell shape"/>
    <property type="evidence" value="ECO:0007669"/>
    <property type="project" value="UniProtKB-KW"/>
</dbReference>
<evidence type="ECO:0000256" key="7">
    <source>
        <dbReference type="ARBA" id="ARBA00022801"/>
    </source>
</evidence>
<evidence type="ECO:0000256" key="8">
    <source>
        <dbReference type="ARBA" id="ARBA00022960"/>
    </source>
</evidence>
<dbReference type="InterPro" id="IPR001460">
    <property type="entry name" value="PCN-bd_Tpept"/>
</dbReference>
<protein>
    <submittedName>
        <fullName evidence="17">PBP1A family penicillin-binding protein</fullName>
    </submittedName>
</protein>
<keyword evidence="6" id="KW-0808">Transferase</keyword>
<evidence type="ECO:0000313" key="18">
    <source>
        <dbReference type="Proteomes" id="UP000318138"/>
    </source>
</evidence>
<dbReference type="FunFam" id="1.10.3810.10:FF:000001">
    <property type="entry name" value="Penicillin-binding protein 1A"/>
    <property type="match status" value="1"/>
</dbReference>
<evidence type="ECO:0000256" key="15">
    <source>
        <dbReference type="SAM" id="Phobius"/>
    </source>
</evidence>
<dbReference type="GO" id="GO:0006508">
    <property type="term" value="P:proteolysis"/>
    <property type="evidence" value="ECO:0007669"/>
    <property type="project" value="UniProtKB-KW"/>
</dbReference>
<evidence type="ECO:0000256" key="5">
    <source>
        <dbReference type="ARBA" id="ARBA00022676"/>
    </source>
</evidence>
<evidence type="ECO:0000256" key="12">
    <source>
        <dbReference type="ARBA" id="ARBA00034000"/>
    </source>
</evidence>
<keyword evidence="15" id="KW-0812">Transmembrane</keyword>
<keyword evidence="15" id="KW-1133">Transmembrane helix</keyword>
<evidence type="ECO:0000256" key="11">
    <source>
        <dbReference type="ARBA" id="ARBA00023316"/>
    </source>
</evidence>
<evidence type="ECO:0000256" key="10">
    <source>
        <dbReference type="ARBA" id="ARBA00023268"/>
    </source>
</evidence>
<dbReference type="InterPro" id="IPR036950">
    <property type="entry name" value="PBP_transglycosylase"/>
</dbReference>
<evidence type="ECO:0000256" key="4">
    <source>
        <dbReference type="ARBA" id="ARBA00022670"/>
    </source>
</evidence>
<evidence type="ECO:0000256" key="3">
    <source>
        <dbReference type="ARBA" id="ARBA00022645"/>
    </source>
</evidence>
<accession>A0A859FCQ9</accession>
<comment type="similarity">
    <text evidence="2">In the N-terminal section; belongs to the glycosyltransferase 51 family.</text>
</comment>
<keyword evidence="8" id="KW-0133">Cell shape</keyword>
<dbReference type="InterPro" id="IPR050396">
    <property type="entry name" value="Glycosyltr_51/Transpeptidase"/>
</dbReference>
<dbReference type="InterPro" id="IPR036116">
    <property type="entry name" value="FN3_sf"/>
</dbReference>
<comment type="similarity">
    <text evidence="1">In the C-terminal section; belongs to the transpeptidase family.</text>
</comment>
<name>A0A859FCQ9_9BACI</name>
<dbReference type="Pfam" id="PF00912">
    <property type="entry name" value="Transgly"/>
    <property type="match status" value="1"/>
</dbReference>
<evidence type="ECO:0000256" key="1">
    <source>
        <dbReference type="ARBA" id="ARBA00007090"/>
    </source>
</evidence>
<reference evidence="18" key="1">
    <citation type="submission" date="2019-07" db="EMBL/GenBank/DDBJ databases">
        <title>Bacillus alkalisoli sp. nov. isolated from saline soil.</title>
        <authorList>
            <person name="Sun J.-Q."/>
            <person name="Xu L."/>
        </authorList>
    </citation>
    <scope>NUCLEOTIDE SEQUENCE [LARGE SCALE GENOMIC DNA]</scope>
    <source>
        <strain evidence="18">M4U3P1</strain>
    </source>
</reference>
<keyword evidence="5" id="KW-0328">Glycosyltransferase</keyword>
<feature type="compositionally biased region" description="Acidic residues" evidence="14">
    <location>
        <begin position="789"/>
        <end position="817"/>
    </location>
</feature>
<dbReference type="SUPFAM" id="SSF53955">
    <property type="entry name" value="Lysozyme-like"/>
    <property type="match status" value="1"/>
</dbReference>
<comment type="catalytic activity">
    <reaction evidence="12">
        <text>Preferential cleavage: (Ac)2-L-Lys-D-Ala-|-D-Ala. Also transpeptidation of peptidyl-alanyl moieties that are N-acyl substituents of D-alanine.</text>
        <dbReference type="EC" id="3.4.16.4"/>
    </reaction>
</comment>
<dbReference type="InterPro" id="IPR003961">
    <property type="entry name" value="FN3_dom"/>
</dbReference>